<dbReference type="Proteomes" id="UP000019118">
    <property type="component" value="Unassembled WGS sequence"/>
</dbReference>
<reference evidence="6" key="2">
    <citation type="submission" date="2024-08" db="UniProtKB">
        <authorList>
            <consortium name="EnsemblMetazoa"/>
        </authorList>
    </citation>
    <scope>IDENTIFICATION</scope>
</reference>
<keyword evidence="7" id="KW-1185">Reference proteome</keyword>
<dbReference type="SMART" id="SM00020">
    <property type="entry name" value="Tryp_SPc"/>
    <property type="match status" value="1"/>
</dbReference>
<dbReference type="EnsemblMetazoa" id="XM_019916300.1">
    <property type="protein sequence ID" value="XP_019771859.1"/>
    <property type="gene ID" value="LOC109545537"/>
</dbReference>
<dbReference type="FunFam" id="2.40.10.10:FF:000006">
    <property type="entry name" value="Serine proteinase stubble"/>
    <property type="match status" value="1"/>
</dbReference>
<evidence type="ECO:0000256" key="2">
    <source>
        <dbReference type="ARBA" id="ARBA00022801"/>
    </source>
</evidence>
<dbReference type="PROSITE" id="PS50240">
    <property type="entry name" value="TRYPSIN_DOM"/>
    <property type="match status" value="1"/>
</dbReference>
<sequence>FKEWPRKSISFDKCLVFFAFWAVVWRITLAGPLQANSPRSRSGCSYCNCECGVVKRESVVVGGNVTNSHEFPWLAGLSHGGEFHCGAALISRKHVITAAHCVNGFDKRDLMVTLGDHDRDSRDRFNHIEVRGIRSVGKHEHFDLATYNNDIAILELDLPVSFNEKMNPVCLPSNCKSPLKPPIILGRYRINERGDTSQVPQKIAVPVWSREQCYNSGYGEHKISGNMFCAGYQEGRIDACQGDSGCPLQLSNHLGDMELIGVVSWGRGCARPNLPGIYTKVANYLHWIEEHMEGECAYQRPTAKFF</sequence>
<organism evidence="6 7">
    <name type="scientific">Dendroctonus ponderosae</name>
    <name type="common">Mountain pine beetle</name>
    <dbReference type="NCBI Taxonomy" id="77166"/>
    <lineage>
        <taxon>Eukaryota</taxon>
        <taxon>Metazoa</taxon>
        <taxon>Ecdysozoa</taxon>
        <taxon>Arthropoda</taxon>
        <taxon>Hexapoda</taxon>
        <taxon>Insecta</taxon>
        <taxon>Pterygota</taxon>
        <taxon>Neoptera</taxon>
        <taxon>Endopterygota</taxon>
        <taxon>Coleoptera</taxon>
        <taxon>Polyphaga</taxon>
        <taxon>Cucujiformia</taxon>
        <taxon>Curculionidae</taxon>
        <taxon>Scolytinae</taxon>
        <taxon>Dendroctonus</taxon>
    </lineage>
</organism>
<dbReference type="AlphaFoldDB" id="A0AAR5QF58"/>
<dbReference type="GO" id="GO:0004252">
    <property type="term" value="F:serine-type endopeptidase activity"/>
    <property type="evidence" value="ECO:0007669"/>
    <property type="project" value="InterPro"/>
</dbReference>
<evidence type="ECO:0000256" key="1">
    <source>
        <dbReference type="ARBA" id="ARBA00022670"/>
    </source>
</evidence>
<dbReference type="InterPro" id="IPR018114">
    <property type="entry name" value="TRYPSIN_HIS"/>
</dbReference>
<keyword evidence="4" id="KW-1015">Disulfide bond</keyword>
<dbReference type="SUPFAM" id="SSF50494">
    <property type="entry name" value="Trypsin-like serine proteases"/>
    <property type="match status" value="1"/>
</dbReference>
<dbReference type="Gene3D" id="2.40.10.10">
    <property type="entry name" value="Trypsin-like serine proteases"/>
    <property type="match status" value="1"/>
</dbReference>
<proteinExistence type="predicted"/>
<dbReference type="InterPro" id="IPR001314">
    <property type="entry name" value="Peptidase_S1A"/>
</dbReference>
<dbReference type="Pfam" id="PF00089">
    <property type="entry name" value="Trypsin"/>
    <property type="match status" value="1"/>
</dbReference>
<keyword evidence="2" id="KW-0378">Hydrolase</keyword>
<protein>
    <recommendedName>
        <fullName evidence="5">Peptidase S1 domain-containing protein</fullName>
    </recommendedName>
</protein>
<keyword evidence="3" id="KW-0720">Serine protease</keyword>
<evidence type="ECO:0000313" key="6">
    <source>
        <dbReference type="EnsemblMetazoa" id="XP_019771859.1"/>
    </source>
</evidence>
<dbReference type="InterPro" id="IPR043504">
    <property type="entry name" value="Peptidase_S1_PA_chymotrypsin"/>
</dbReference>
<evidence type="ECO:0000313" key="7">
    <source>
        <dbReference type="Proteomes" id="UP000019118"/>
    </source>
</evidence>
<evidence type="ECO:0000259" key="5">
    <source>
        <dbReference type="PROSITE" id="PS50240"/>
    </source>
</evidence>
<reference evidence="7" key="1">
    <citation type="journal article" date="2013" name="Genome Biol.">
        <title>Draft genome of the mountain pine beetle, Dendroctonus ponderosae Hopkins, a major forest pest.</title>
        <authorList>
            <person name="Keeling C.I."/>
            <person name="Yuen M.M."/>
            <person name="Liao N.Y."/>
            <person name="Docking T.R."/>
            <person name="Chan S.K."/>
            <person name="Taylor G.A."/>
            <person name="Palmquist D.L."/>
            <person name="Jackman S.D."/>
            <person name="Nguyen A."/>
            <person name="Li M."/>
            <person name="Henderson H."/>
            <person name="Janes J.K."/>
            <person name="Zhao Y."/>
            <person name="Pandoh P."/>
            <person name="Moore R."/>
            <person name="Sperling F.A."/>
            <person name="Huber D.P."/>
            <person name="Birol I."/>
            <person name="Jones S.J."/>
            <person name="Bohlmann J."/>
        </authorList>
    </citation>
    <scope>NUCLEOTIDE SEQUENCE</scope>
</reference>
<dbReference type="PRINTS" id="PR00722">
    <property type="entry name" value="CHYMOTRYPSIN"/>
</dbReference>
<dbReference type="InterPro" id="IPR009003">
    <property type="entry name" value="Peptidase_S1_PA"/>
</dbReference>
<dbReference type="GO" id="GO:0006508">
    <property type="term" value="P:proteolysis"/>
    <property type="evidence" value="ECO:0007669"/>
    <property type="project" value="UniProtKB-KW"/>
</dbReference>
<dbReference type="PROSITE" id="PS00134">
    <property type="entry name" value="TRYPSIN_HIS"/>
    <property type="match status" value="1"/>
</dbReference>
<evidence type="ECO:0000256" key="3">
    <source>
        <dbReference type="ARBA" id="ARBA00022825"/>
    </source>
</evidence>
<dbReference type="PANTHER" id="PTHR24252">
    <property type="entry name" value="ACROSIN-RELATED"/>
    <property type="match status" value="1"/>
</dbReference>
<dbReference type="CDD" id="cd00190">
    <property type="entry name" value="Tryp_SPc"/>
    <property type="match status" value="1"/>
</dbReference>
<dbReference type="InterPro" id="IPR001254">
    <property type="entry name" value="Trypsin_dom"/>
</dbReference>
<keyword evidence="1" id="KW-0645">Protease</keyword>
<evidence type="ECO:0000256" key="4">
    <source>
        <dbReference type="ARBA" id="ARBA00023157"/>
    </source>
</evidence>
<name>A0AAR5QF58_DENPD</name>
<accession>A0AAR5QF58</accession>
<feature type="domain" description="Peptidase S1" evidence="5">
    <location>
        <begin position="60"/>
        <end position="293"/>
    </location>
</feature>
<dbReference type="PANTHER" id="PTHR24252:SF12">
    <property type="entry name" value="TRANSMEMBRANE SERINE PROTEASE 7"/>
    <property type="match status" value="1"/>
</dbReference>